<protein>
    <recommendedName>
        <fullName evidence="4">ATPase AAA-type core domain-containing protein</fullName>
    </recommendedName>
</protein>
<keyword evidence="3" id="KW-1185">Reference proteome</keyword>
<dbReference type="Proteomes" id="UP000016560">
    <property type="component" value="Unassembled WGS sequence"/>
</dbReference>
<dbReference type="AlphaFoldDB" id="U2ZMH3"/>
<dbReference type="SUPFAM" id="SSF52540">
    <property type="entry name" value="P-loop containing nucleoside triphosphate hydrolases"/>
    <property type="match status" value="1"/>
</dbReference>
<proteinExistence type="predicted"/>
<feature type="transmembrane region" description="Helical" evidence="1">
    <location>
        <begin position="6"/>
        <end position="23"/>
    </location>
</feature>
<reference evidence="2" key="1">
    <citation type="submission" date="2024-09" db="EMBL/GenBank/DDBJ databases">
        <title>Whole genome shotgun sequence of Pseudomonas alcaligenes NBRC 14159.</title>
        <authorList>
            <person name="Yoshida I."/>
            <person name="Hosoyama A."/>
            <person name="Tsuchikane K."/>
            <person name="Noguchi M."/>
            <person name="Hirakata S."/>
            <person name="Ando Y."/>
            <person name="Ohji S."/>
            <person name="Yamazoe A."/>
            <person name="Yamazaki S."/>
            <person name="Fujita N."/>
        </authorList>
    </citation>
    <scope>NUCLEOTIDE SEQUENCE</scope>
    <source>
        <strain evidence="2">NBRC 14159</strain>
    </source>
</reference>
<evidence type="ECO:0008006" key="4">
    <source>
        <dbReference type="Google" id="ProtNLM"/>
    </source>
</evidence>
<dbReference type="RefSeq" id="WP_021700767.1">
    <property type="nucleotide sequence ID" value="NZ_BATI01000014.1"/>
</dbReference>
<gene>
    <name evidence="2" type="ORF">PA6_014_00530</name>
</gene>
<keyword evidence="1" id="KW-0472">Membrane</keyword>
<keyword evidence="1" id="KW-0812">Transmembrane</keyword>
<evidence type="ECO:0000313" key="2">
    <source>
        <dbReference type="EMBL" id="GAD62680.1"/>
    </source>
</evidence>
<dbReference type="EMBL" id="BATI01000014">
    <property type="protein sequence ID" value="GAD62680.1"/>
    <property type="molecule type" value="Genomic_DNA"/>
</dbReference>
<sequence>MQTTTLTLIVAALVLALIGLAVYSRRSAEKARATGYNLGYDDAESSNADLARYQAAEILRLQNQLATNRAEQSQQVDAIMQDCDARIAIYAARALSAEDITTLQVANKQLALAAETYSNFKLHDQTRFAATVHGRLEHLIARLKEAHGSSNALELAEQAQPNGKSWLVYGPEGCGKTRNARAIANALGLTDILDDWQPGMPAPTTKTLVLTNSTGPFEPFSRRLLSFEQAMSLVASKQGAAA</sequence>
<accession>U2ZMH3</accession>
<evidence type="ECO:0000256" key="1">
    <source>
        <dbReference type="SAM" id="Phobius"/>
    </source>
</evidence>
<dbReference type="eggNOG" id="ENOG5031HDC">
    <property type="taxonomic scope" value="Bacteria"/>
</dbReference>
<evidence type="ECO:0000313" key="3">
    <source>
        <dbReference type="Proteomes" id="UP000016560"/>
    </source>
</evidence>
<dbReference type="InterPro" id="IPR027417">
    <property type="entry name" value="P-loop_NTPase"/>
</dbReference>
<comment type="caution">
    <text evidence="2">The sequence shown here is derived from an EMBL/GenBank/DDBJ whole genome shotgun (WGS) entry which is preliminary data.</text>
</comment>
<dbReference type="Gene3D" id="3.40.50.300">
    <property type="entry name" value="P-loop containing nucleotide triphosphate hydrolases"/>
    <property type="match status" value="1"/>
</dbReference>
<name>U2ZMH3_AQUA1</name>
<keyword evidence="1" id="KW-1133">Transmembrane helix</keyword>
<organism evidence="2 3">
    <name type="scientific">Aquipseudomonas alcaligenes (strain ATCC 14909 / DSM 50342 / CCUG 1425 / JCM 20561 / NBRC 14159 / NCIMB 9945 / NCTC 10367 / 1577)</name>
    <name type="common">Pseudomonas alcaligenes</name>
    <dbReference type="NCBI Taxonomy" id="1215092"/>
    <lineage>
        <taxon>Bacteria</taxon>
        <taxon>Pseudomonadati</taxon>
        <taxon>Pseudomonadota</taxon>
        <taxon>Gammaproteobacteria</taxon>
        <taxon>Pseudomonadales</taxon>
        <taxon>Pseudomonadaceae</taxon>
        <taxon>Aquipseudomonas</taxon>
    </lineage>
</organism>